<dbReference type="Pfam" id="PF07940">
    <property type="entry name" value="Hepar_II_III_C"/>
    <property type="match status" value="1"/>
</dbReference>
<name>A0A1S9P8C4_9SPHI</name>
<dbReference type="InterPro" id="IPR012480">
    <property type="entry name" value="Hepar_II_III_C"/>
</dbReference>
<reference evidence="3 4" key="1">
    <citation type="submission" date="2016-07" db="EMBL/GenBank/DDBJ databases">
        <title>Genomic analysis of zinc-resistant bacterium Mucilaginibacter pedocola TBZ30.</title>
        <authorList>
            <person name="Huang J."/>
            <person name="Tang J."/>
        </authorList>
    </citation>
    <scope>NUCLEOTIDE SEQUENCE [LARGE SCALE GENOMIC DNA]</scope>
    <source>
        <strain evidence="3 4">TBZ30</strain>
    </source>
</reference>
<dbReference type="PANTHER" id="PTHR38045:SF1">
    <property type="entry name" value="HEPARINASE II_III-LIKE PROTEIN"/>
    <property type="match status" value="1"/>
</dbReference>
<dbReference type="STRING" id="1792845.BC343_16245"/>
<dbReference type="PANTHER" id="PTHR38045">
    <property type="entry name" value="CHROMOSOME 1, WHOLE GENOME SHOTGUN SEQUENCE"/>
    <property type="match status" value="1"/>
</dbReference>
<dbReference type="AlphaFoldDB" id="A0A1S9P8C4"/>
<organism evidence="3 4">
    <name type="scientific">Mucilaginibacter pedocola</name>
    <dbReference type="NCBI Taxonomy" id="1792845"/>
    <lineage>
        <taxon>Bacteria</taxon>
        <taxon>Pseudomonadati</taxon>
        <taxon>Bacteroidota</taxon>
        <taxon>Sphingobacteriia</taxon>
        <taxon>Sphingobacteriales</taxon>
        <taxon>Sphingobacteriaceae</taxon>
        <taxon>Mucilaginibacter</taxon>
    </lineage>
</organism>
<keyword evidence="4" id="KW-1185">Reference proteome</keyword>
<dbReference type="Gene3D" id="2.70.98.70">
    <property type="match status" value="1"/>
</dbReference>
<dbReference type="Proteomes" id="UP000189739">
    <property type="component" value="Unassembled WGS sequence"/>
</dbReference>
<dbReference type="SUPFAM" id="SSF48230">
    <property type="entry name" value="Chondroitin AC/alginate lyase"/>
    <property type="match status" value="1"/>
</dbReference>
<dbReference type="InterPro" id="IPR008929">
    <property type="entry name" value="Chondroitin_lyas"/>
</dbReference>
<accession>A0A1S9P8C4</accession>
<dbReference type="EMBL" id="MBTF01000037">
    <property type="protein sequence ID" value="OOQ57223.1"/>
    <property type="molecule type" value="Genomic_DNA"/>
</dbReference>
<dbReference type="GO" id="GO:0016829">
    <property type="term" value="F:lyase activity"/>
    <property type="evidence" value="ECO:0007669"/>
    <property type="project" value="InterPro"/>
</dbReference>
<dbReference type="GO" id="GO:0030313">
    <property type="term" value="C:cell envelope"/>
    <property type="evidence" value="ECO:0007669"/>
    <property type="project" value="UniProtKB-SubCell"/>
</dbReference>
<feature type="domain" description="Heparinase II/III-like C-terminal" evidence="2">
    <location>
        <begin position="387"/>
        <end position="562"/>
    </location>
</feature>
<comment type="caution">
    <text evidence="3">The sequence shown here is derived from an EMBL/GenBank/DDBJ whole genome shotgun (WGS) entry which is preliminary data.</text>
</comment>
<evidence type="ECO:0000259" key="2">
    <source>
        <dbReference type="Pfam" id="PF07940"/>
    </source>
</evidence>
<proteinExistence type="predicted"/>
<sequence>MFTGKHKKASEQVFTIDDQTDHIGNIQVPDHPRLLLLAGEEKKLENNIREDKGLSRVNQLIFAGCRAILNKPLISTKNASNNKFDPKREGIRRMFFLSYAWRMTKEKKYLDRAIEEMLNVSAFEDWNPKVYLDVAEMTTAVSIAYDWLYNDIPDTYRMIIKKAILKKGIEPSLNPLYNSWLTKNTNWNQVCNSAMIYGALAIYEDDPEFAKKIINRSLSSLPLAMAVYKPEGAYPEGFGYYCFGTTFNVLAITALQSAFKTDFGLSKSSGFLESAKYAQNAVGTSDIAFNYSDANDVEDVSSTGLLYWFSNQTADKSLLWVERNKIMTYPDKTFISYRFLPTWLIWGSNVRLDNVTEPKINAWKGNGENSVAMMRSSWTNPNAIYVGLKAGSGQNSHSHLDAGSFVMDADGQRWAIDFGKENYGVLSAKGIDLADYSQESNRWSVFRNNNFSHNTLTIDSALQNATGNATIANLTTNKDFLSATTDLSEIYSGHVASAKRGIAIVDQNHVVVRDEIKSLNKATTIRWNMVTAASVKILSKNKAELTLNGKTLYLEVAESANITLKTWPTYSHNTYEMRNPGTIFIGFDISLPANSKIDLSVTLTPGSTANKVFQPVKPLSEWGK</sequence>
<evidence type="ECO:0000313" key="4">
    <source>
        <dbReference type="Proteomes" id="UP000189739"/>
    </source>
</evidence>
<protein>
    <submittedName>
        <fullName evidence="3">Heparinase</fullName>
    </submittedName>
</protein>
<comment type="subcellular location">
    <subcellularLocation>
        <location evidence="1">Cell envelope</location>
    </subcellularLocation>
</comment>
<evidence type="ECO:0000256" key="1">
    <source>
        <dbReference type="ARBA" id="ARBA00004196"/>
    </source>
</evidence>
<evidence type="ECO:0000313" key="3">
    <source>
        <dbReference type="EMBL" id="OOQ57223.1"/>
    </source>
</evidence>
<gene>
    <name evidence="3" type="ORF">BC343_16245</name>
</gene>
<dbReference type="Gene3D" id="1.50.10.100">
    <property type="entry name" value="Chondroitin AC/alginate lyase"/>
    <property type="match status" value="1"/>
</dbReference>